<dbReference type="SUPFAM" id="SSF56176">
    <property type="entry name" value="FAD-binding/transporter-associated domain-like"/>
    <property type="match status" value="1"/>
</dbReference>
<evidence type="ECO:0000256" key="4">
    <source>
        <dbReference type="ARBA" id="ARBA00023002"/>
    </source>
</evidence>
<gene>
    <name evidence="7" type="ORF">C2857_004092</name>
</gene>
<evidence type="ECO:0000256" key="3">
    <source>
        <dbReference type="ARBA" id="ARBA00022827"/>
    </source>
</evidence>
<dbReference type="InterPro" id="IPR006094">
    <property type="entry name" value="Oxid_FAD_bind_N"/>
</dbReference>
<name>A0A7S9KKJ3_EPIFF</name>
<dbReference type="EMBL" id="CP031385">
    <property type="protein sequence ID" value="QPG94024.1"/>
    <property type="molecule type" value="Genomic_DNA"/>
</dbReference>
<dbReference type="GO" id="GO:0016491">
    <property type="term" value="F:oxidoreductase activity"/>
    <property type="evidence" value="ECO:0007669"/>
    <property type="project" value="UniProtKB-KW"/>
</dbReference>
<evidence type="ECO:0000256" key="2">
    <source>
        <dbReference type="ARBA" id="ARBA00022630"/>
    </source>
</evidence>
<feature type="signal peptide" evidence="5">
    <location>
        <begin position="1"/>
        <end position="19"/>
    </location>
</feature>
<dbReference type="InterPro" id="IPR036318">
    <property type="entry name" value="FAD-bd_PCMH-like_sf"/>
</dbReference>
<organism evidence="7 8">
    <name type="scientific">Epichloe festucae (strain Fl1)</name>
    <dbReference type="NCBI Taxonomy" id="877507"/>
    <lineage>
        <taxon>Eukaryota</taxon>
        <taxon>Fungi</taxon>
        <taxon>Dikarya</taxon>
        <taxon>Ascomycota</taxon>
        <taxon>Pezizomycotina</taxon>
        <taxon>Sordariomycetes</taxon>
        <taxon>Hypocreomycetidae</taxon>
        <taxon>Hypocreales</taxon>
        <taxon>Clavicipitaceae</taxon>
        <taxon>Epichloe</taxon>
    </lineage>
</organism>
<accession>A0A7S9KKJ3</accession>
<dbReference type="PANTHER" id="PTHR42973:SF54">
    <property type="entry name" value="FAD-BINDING PCMH-TYPE DOMAIN-CONTAINING PROTEIN"/>
    <property type="match status" value="1"/>
</dbReference>
<keyword evidence="2" id="KW-0285">Flavoprotein</keyword>
<dbReference type="Gene3D" id="3.30.465.10">
    <property type="match status" value="1"/>
</dbReference>
<evidence type="ECO:0000259" key="6">
    <source>
        <dbReference type="PROSITE" id="PS51387"/>
    </source>
</evidence>
<keyword evidence="8" id="KW-1185">Reference proteome</keyword>
<dbReference type="PROSITE" id="PS51387">
    <property type="entry name" value="FAD_PCMH"/>
    <property type="match status" value="1"/>
</dbReference>
<dbReference type="InterPro" id="IPR050416">
    <property type="entry name" value="FAD-linked_Oxidoreductase"/>
</dbReference>
<reference evidence="7 8" key="1">
    <citation type="journal article" date="2018" name="PLoS Genet.">
        <title>Repeat elements organise 3D genome structure and mediate transcription in the filamentous fungus Epichloe festucae.</title>
        <authorList>
            <person name="Winter D.J."/>
            <person name="Ganley A.R.D."/>
            <person name="Young C.A."/>
            <person name="Liachko I."/>
            <person name="Schardl C.L."/>
            <person name="Dupont P.Y."/>
            <person name="Berry D."/>
            <person name="Ram A."/>
            <person name="Scott B."/>
            <person name="Cox M.P."/>
        </authorList>
    </citation>
    <scope>NUCLEOTIDE SEQUENCE [LARGE SCALE GENOMIC DNA]</scope>
    <source>
        <strain evidence="7 8">Fl1</strain>
    </source>
</reference>
<evidence type="ECO:0000256" key="5">
    <source>
        <dbReference type="SAM" id="SignalP"/>
    </source>
</evidence>
<keyword evidence="3" id="KW-0274">FAD</keyword>
<keyword evidence="5" id="KW-0732">Signal</keyword>
<evidence type="ECO:0000313" key="7">
    <source>
        <dbReference type="EMBL" id="QPG94024.1"/>
    </source>
</evidence>
<proteinExistence type="inferred from homology"/>
<sequence>MRWYLALVLSAWAVGPTICLTGPESKAVKAACASLSSMMTDVHYPNSSTYPLLNTYWSTRQSDVHPRCFFTPRSTSDVSRAMRMLTRLGAPFTVRGGGHTAFPGSSNIEDGVTIDLRKMNQIAVSMDQRTVSVGPGNRWINVSEALDPLGLAVVGGRSATVGVSGLILGGGLSYFSGRRGWACDNVNNFEIVLSSGEIVNANAEENADLFWALRGGGGSSWGIVTKFDLASFEQGDLWTRSVVYDGATANKSLVPMVASMAGLRLNTDDDAHAYFVQTYDRASGRWLFLASFFHAAPPAWDSTPPVFRQFDHVPGVIRNETRRADVSTLTRLVEEPVGLFRKTWWDTTISAVRPEQLLGEITRLYEEYVSKIVQQAGNRTFTPFFVLQPITDNMIAHMQKDGGNALGLNPEYGPLIMVQLSSSWTDAALDTLIESSSKEFIDKVESMAWDRHLLRSFVYMNYAGKSQDVLRRYGQKNYQRLKVIAEKWDPQRLLQKLWRGYFQVGT</sequence>
<dbReference type="Pfam" id="PF01565">
    <property type="entry name" value="FAD_binding_4"/>
    <property type="match status" value="1"/>
</dbReference>
<comment type="similarity">
    <text evidence="1">Belongs to the oxygen-dependent FAD-linked oxidoreductase family.</text>
</comment>
<dbReference type="OrthoDB" id="2151789at2759"/>
<feature type="chain" id="PRO_5034418449" description="FAD-binding PCMH-type domain-containing protein" evidence="5">
    <location>
        <begin position="20"/>
        <end position="506"/>
    </location>
</feature>
<protein>
    <recommendedName>
        <fullName evidence="6">FAD-binding PCMH-type domain-containing protein</fullName>
    </recommendedName>
</protein>
<dbReference type="PANTHER" id="PTHR42973">
    <property type="entry name" value="BINDING OXIDOREDUCTASE, PUTATIVE (AFU_ORTHOLOGUE AFUA_1G17690)-RELATED"/>
    <property type="match status" value="1"/>
</dbReference>
<evidence type="ECO:0000256" key="1">
    <source>
        <dbReference type="ARBA" id="ARBA00005466"/>
    </source>
</evidence>
<dbReference type="Proteomes" id="UP000594364">
    <property type="component" value="Chromosome 1"/>
</dbReference>
<dbReference type="GO" id="GO:0071949">
    <property type="term" value="F:FAD binding"/>
    <property type="evidence" value="ECO:0007669"/>
    <property type="project" value="InterPro"/>
</dbReference>
<feature type="domain" description="FAD-binding PCMH-type" evidence="6">
    <location>
        <begin position="62"/>
        <end position="234"/>
    </location>
</feature>
<dbReference type="AlphaFoldDB" id="A0A7S9KKJ3"/>
<dbReference type="InterPro" id="IPR016166">
    <property type="entry name" value="FAD-bd_PCMH"/>
</dbReference>
<evidence type="ECO:0000313" key="8">
    <source>
        <dbReference type="Proteomes" id="UP000594364"/>
    </source>
</evidence>
<keyword evidence="4" id="KW-0560">Oxidoreductase</keyword>
<dbReference type="InterPro" id="IPR016169">
    <property type="entry name" value="FAD-bd_PCMH_sub2"/>
</dbReference>